<reference evidence="2" key="1">
    <citation type="submission" date="2014-11" db="EMBL/GenBank/DDBJ databases">
        <authorList>
            <person name="Otto D Thomas"/>
            <person name="Naeem Raeece"/>
        </authorList>
    </citation>
    <scope>NUCLEOTIDE SEQUENCE</scope>
</reference>
<dbReference type="EMBL" id="CDMZ01001489">
    <property type="protein sequence ID" value="CEM33344.1"/>
    <property type="molecule type" value="Genomic_DNA"/>
</dbReference>
<dbReference type="AlphaFoldDB" id="A0A0G4GRV2"/>
<feature type="compositionally biased region" description="Polar residues" evidence="1">
    <location>
        <begin position="111"/>
        <end position="125"/>
    </location>
</feature>
<feature type="region of interest" description="Disordered" evidence="1">
    <location>
        <begin position="48"/>
        <end position="125"/>
    </location>
</feature>
<sequence>MLPLKPSEDGVTRKSHIAVISVTEIRTIVEGRTKEAKELGTNYLTGVAGFTSQGTPKRSARSGSFGAIRHPFSGMAKRCTRQEPSRKRGMRTPASANLGSRTRESAWMTKVTGTSSMSSRNKSCQ</sequence>
<evidence type="ECO:0000313" key="2">
    <source>
        <dbReference type="EMBL" id="CEM33344.1"/>
    </source>
</evidence>
<gene>
    <name evidence="2" type="ORF">Cvel_23121</name>
</gene>
<accession>A0A0G4GRV2</accession>
<protein>
    <submittedName>
        <fullName evidence="2">Uncharacterized protein</fullName>
    </submittedName>
</protein>
<dbReference type="VEuPathDB" id="CryptoDB:Cvel_23121"/>
<evidence type="ECO:0000256" key="1">
    <source>
        <dbReference type="SAM" id="MobiDB-lite"/>
    </source>
</evidence>
<organism evidence="2">
    <name type="scientific">Chromera velia CCMP2878</name>
    <dbReference type="NCBI Taxonomy" id="1169474"/>
    <lineage>
        <taxon>Eukaryota</taxon>
        <taxon>Sar</taxon>
        <taxon>Alveolata</taxon>
        <taxon>Colpodellida</taxon>
        <taxon>Chromeraceae</taxon>
        <taxon>Chromera</taxon>
    </lineage>
</organism>
<name>A0A0G4GRV2_9ALVE</name>
<proteinExistence type="predicted"/>